<evidence type="ECO:0000256" key="3">
    <source>
        <dbReference type="ARBA" id="ARBA00023295"/>
    </source>
</evidence>
<evidence type="ECO:0000259" key="5">
    <source>
        <dbReference type="Pfam" id="PF01055"/>
    </source>
</evidence>
<evidence type="ECO:0000259" key="8">
    <source>
        <dbReference type="Pfam" id="PF21365"/>
    </source>
</evidence>
<dbReference type="Pfam" id="PF01055">
    <property type="entry name" value="Glyco_hydro_31_2nd"/>
    <property type="match status" value="1"/>
</dbReference>
<evidence type="ECO:0000256" key="2">
    <source>
        <dbReference type="ARBA" id="ARBA00022801"/>
    </source>
</evidence>
<dbReference type="InterPro" id="IPR000322">
    <property type="entry name" value="Glyco_hydro_31_TIM"/>
</dbReference>
<gene>
    <name evidence="9" type="ORF">OM075_04940</name>
</gene>
<dbReference type="GO" id="GO:0004553">
    <property type="term" value="F:hydrolase activity, hydrolyzing O-glycosyl compounds"/>
    <property type="evidence" value="ECO:0007669"/>
    <property type="project" value="InterPro"/>
</dbReference>
<dbReference type="SUPFAM" id="SSF51445">
    <property type="entry name" value="(Trans)glycosidases"/>
    <property type="match status" value="1"/>
</dbReference>
<evidence type="ECO:0000313" key="10">
    <source>
        <dbReference type="Proteomes" id="UP001209229"/>
    </source>
</evidence>
<proteinExistence type="inferred from homology"/>
<evidence type="ECO:0000256" key="4">
    <source>
        <dbReference type="RuleBase" id="RU361185"/>
    </source>
</evidence>
<dbReference type="EMBL" id="JAPDPJ010000006">
    <property type="protein sequence ID" value="MCW3785800.1"/>
    <property type="molecule type" value="Genomic_DNA"/>
</dbReference>
<protein>
    <submittedName>
        <fullName evidence="9">DUF5110 domain-containing protein</fullName>
    </submittedName>
</protein>
<comment type="similarity">
    <text evidence="1 4">Belongs to the glycosyl hydrolase 31 family.</text>
</comment>
<dbReference type="CDD" id="cd14752">
    <property type="entry name" value="GH31_N"/>
    <property type="match status" value="1"/>
</dbReference>
<keyword evidence="3 4" id="KW-0326">Glycosidase</keyword>
<feature type="domain" description="Glycoside hydrolase family 31 TIM barrel" evidence="5">
    <location>
        <begin position="194"/>
        <end position="522"/>
    </location>
</feature>
<comment type="caution">
    <text evidence="9">The sequence shown here is derived from an EMBL/GenBank/DDBJ whole genome shotgun (WGS) entry which is preliminary data.</text>
</comment>
<dbReference type="PROSITE" id="PS51257">
    <property type="entry name" value="PROKAR_LIPOPROTEIN"/>
    <property type="match status" value="1"/>
</dbReference>
<dbReference type="RefSeq" id="WP_301189371.1">
    <property type="nucleotide sequence ID" value="NZ_JAPDPJ010000006.1"/>
</dbReference>
<dbReference type="Gene3D" id="3.20.20.80">
    <property type="entry name" value="Glycosidases"/>
    <property type="match status" value="1"/>
</dbReference>
<dbReference type="InterPro" id="IPR011013">
    <property type="entry name" value="Gal_mutarotase_sf_dom"/>
</dbReference>
<feature type="domain" description="Glycosyl hydrolase family 31 C-terminal" evidence="8">
    <location>
        <begin position="530"/>
        <end position="581"/>
    </location>
</feature>
<dbReference type="InterPro" id="IPR033403">
    <property type="entry name" value="DUF5110"/>
</dbReference>
<evidence type="ECO:0000313" key="9">
    <source>
        <dbReference type="EMBL" id="MCW3785800.1"/>
    </source>
</evidence>
<accession>A0AAE3M2Y6</accession>
<dbReference type="SUPFAM" id="SSF51011">
    <property type="entry name" value="Glycosyl hydrolase domain"/>
    <property type="match status" value="1"/>
</dbReference>
<dbReference type="CDD" id="cd06604">
    <property type="entry name" value="GH31_glucosidase_II_MalA"/>
    <property type="match status" value="1"/>
</dbReference>
<dbReference type="InterPro" id="IPR013780">
    <property type="entry name" value="Glyco_hydro_b"/>
</dbReference>
<keyword evidence="10" id="KW-1185">Reference proteome</keyword>
<dbReference type="GO" id="GO:0030246">
    <property type="term" value="F:carbohydrate binding"/>
    <property type="evidence" value="ECO:0007669"/>
    <property type="project" value="InterPro"/>
</dbReference>
<evidence type="ECO:0000259" key="7">
    <source>
        <dbReference type="Pfam" id="PF17137"/>
    </source>
</evidence>
<dbReference type="Pfam" id="PF17137">
    <property type="entry name" value="DUF5110"/>
    <property type="match status" value="1"/>
</dbReference>
<dbReference type="InterPro" id="IPR017853">
    <property type="entry name" value="GH"/>
</dbReference>
<dbReference type="SUPFAM" id="SSF74650">
    <property type="entry name" value="Galactose mutarotase-like"/>
    <property type="match status" value="1"/>
</dbReference>
<dbReference type="PANTHER" id="PTHR22762">
    <property type="entry name" value="ALPHA-GLUCOSIDASE"/>
    <property type="match status" value="1"/>
</dbReference>
<dbReference type="Proteomes" id="UP001209229">
    <property type="component" value="Unassembled WGS sequence"/>
</dbReference>
<dbReference type="GO" id="GO:0005975">
    <property type="term" value="P:carbohydrate metabolic process"/>
    <property type="evidence" value="ECO:0007669"/>
    <property type="project" value="InterPro"/>
</dbReference>
<dbReference type="Gene3D" id="2.60.40.1180">
    <property type="entry name" value="Golgi alpha-mannosidase II"/>
    <property type="match status" value="2"/>
</dbReference>
<name>A0AAE3M2Y6_9BACT</name>
<feature type="domain" description="Glycoside hydrolase family 31 N-terminal" evidence="6">
    <location>
        <begin position="81"/>
        <end position="154"/>
    </location>
</feature>
<keyword evidence="2 4" id="KW-0378">Hydrolase</keyword>
<dbReference type="PROSITE" id="PS00129">
    <property type="entry name" value="GLYCOSYL_HYDROL_F31_1"/>
    <property type="match status" value="1"/>
</dbReference>
<evidence type="ECO:0000259" key="6">
    <source>
        <dbReference type="Pfam" id="PF13802"/>
    </source>
</evidence>
<feature type="domain" description="DUF5110" evidence="7">
    <location>
        <begin position="621"/>
        <end position="690"/>
    </location>
</feature>
<dbReference type="AlphaFoldDB" id="A0AAE3M2Y6"/>
<evidence type="ECO:0000256" key="1">
    <source>
        <dbReference type="ARBA" id="ARBA00007806"/>
    </source>
</evidence>
<dbReference type="InterPro" id="IPR025887">
    <property type="entry name" value="Glyco_hydro_31_N_dom"/>
</dbReference>
<reference evidence="9" key="1">
    <citation type="submission" date="2022-10" db="EMBL/GenBank/DDBJ databases">
        <authorList>
            <person name="Yu W.X."/>
        </authorList>
    </citation>
    <scope>NUCLEOTIDE SEQUENCE</scope>
    <source>
        <strain evidence="9">AAT</strain>
    </source>
</reference>
<organism evidence="9 10">
    <name type="scientific">Plebeiibacterium sediminum</name>
    <dbReference type="NCBI Taxonomy" id="2992112"/>
    <lineage>
        <taxon>Bacteria</taxon>
        <taxon>Pseudomonadati</taxon>
        <taxon>Bacteroidota</taxon>
        <taxon>Bacteroidia</taxon>
        <taxon>Marinilabiliales</taxon>
        <taxon>Marinilabiliaceae</taxon>
        <taxon>Plebeiibacterium</taxon>
    </lineage>
</organism>
<dbReference type="InterPro" id="IPR048395">
    <property type="entry name" value="Glyco_hydro_31_C"/>
</dbReference>
<dbReference type="Pfam" id="PF13802">
    <property type="entry name" value="Gal_mutarotas_2"/>
    <property type="match status" value="1"/>
</dbReference>
<sequence>MRKVLVYLLFIGIVFTSCEQSNKSGMIGDSEAVFYPQNFDAEQLLPSFALLNEPVVTSGVNDDWKIKPEYYLSEDSLNAIKIPVGEAVDLYGTGEVFGDLNRSGKDVTLWNTDNYAYGKDEGKRLYQSHPWILGVRPDGTSFGILIDNTWKQYFKLTNPIEIKTEGPAPRVVVIEKDSPQAVIKKLAELTGTMEMPPLWALGFQQCRYSYFPDTRVKEIADEYRKREIPCDVIWMDIDYMQNYKIFTFDSVAFSNPQSVNDYLHQKDFKSVWMIDPGVKKEEGYHVYDQGKAGDHWVKTADHKDFVGSVWPGPCVFPDYTQPETCEWWGTLYKDFMATGVDGVWNDMNEPSVFDGPDGTMPEDNWHRGGGLLPAGSHLRYHNVYGMMMVNASREGILKVNPDKRPFVLSRSNYLGGQRYAATWTGDNASTWEHMKVATPMILNLGLSGQPFSGPDIGGFKGDGNPELIANWMAVGAFYPFSRNHTENNSINQEPWAFGKTVEDVSRVALERRYRLMPYLYTLFHEASIDGLPVMRPVFFADTKDQNLRNEQEAFLLGKDLLVVPQYVNNPSLPNGIWKTIHLLENDKENDGYQAELKQRGGSVLPLTKVMQSTEEYQTDSLTILVTLDKEGKAKGQLYMDAGNGFGYKNGEYAIDEYSAVLAATNEVIVNINQTEGSLKSKARYYKVGLVSDEGIKFSEWENDGLIKIDCKK</sequence>
<dbReference type="Gene3D" id="2.60.40.1760">
    <property type="entry name" value="glycosyl hydrolase (family 31)"/>
    <property type="match status" value="1"/>
</dbReference>
<dbReference type="Pfam" id="PF21365">
    <property type="entry name" value="Glyco_hydro_31_3rd"/>
    <property type="match status" value="1"/>
</dbReference>
<dbReference type="InterPro" id="IPR030458">
    <property type="entry name" value="Glyco_hydro_31_AS"/>
</dbReference>
<dbReference type="PANTHER" id="PTHR22762:SF120">
    <property type="entry name" value="HETEROGLYCAN GLUCOSIDASE 1"/>
    <property type="match status" value="1"/>
</dbReference>